<evidence type="ECO:0000313" key="2">
    <source>
        <dbReference type="Proteomes" id="UP001163823"/>
    </source>
</evidence>
<dbReference type="KEGG" id="qsa:O6P43_017879"/>
<dbReference type="AlphaFoldDB" id="A0AAD7LRE6"/>
<sequence>MSKGQANIGTLSNKELLSCIDPMKSAQEPTEKKERARAELACKLLTSRGRLRSEFNFDKEGEVSLSDCKNLHDFSTQQFMSSTGGNYTLTQCWQNVMHELFQMKSELKSKEMKLRRMPQNHMHASNNIHNHIFLLQQQQQQQQQLGRRGMINPNMYMIHQRRHRPLNQDQILPLPRTKLQVPAAGAGFNFDNNHALLPMNPIAAPTTAAGGTAFDNSGEQNLEGLINQNGQVSGTANGSIFILNNCNFHPPTPSHSQ</sequence>
<gene>
    <name evidence="1" type="ORF">O6P43_017879</name>
</gene>
<organism evidence="1 2">
    <name type="scientific">Quillaja saponaria</name>
    <name type="common">Soap bark tree</name>
    <dbReference type="NCBI Taxonomy" id="32244"/>
    <lineage>
        <taxon>Eukaryota</taxon>
        <taxon>Viridiplantae</taxon>
        <taxon>Streptophyta</taxon>
        <taxon>Embryophyta</taxon>
        <taxon>Tracheophyta</taxon>
        <taxon>Spermatophyta</taxon>
        <taxon>Magnoliopsida</taxon>
        <taxon>eudicotyledons</taxon>
        <taxon>Gunneridae</taxon>
        <taxon>Pentapetalae</taxon>
        <taxon>rosids</taxon>
        <taxon>fabids</taxon>
        <taxon>Fabales</taxon>
        <taxon>Quillajaceae</taxon>
        <taxon>Quillaja</taxon>
    </lineage>
</organism>
<dbReference type="EMBL" id="JARAOO010000007">
    <property type="protein sequence ID" value="KAJ7962687.1"/>
    <property type="molecule type" value="Genomic_DNA"/>
</dbReference>
<keyword evidence="2" id="KW-1185">Reference proteome</keyword>
<proteinExistence type="predicted"/>
<reference evidence="1" key="1">
    <citation type="journal article" date="2023" name="Science">
        <title>Elucidation of the pathway for biosynthesis of saponin adjuvants from the soapbark tree.</title>
        <authorList>
            <person name="Reed J."/>
            <person name="Orme A."/>
            <person name="El-Demerdash A."/>
            <person name="Owen C."/>
            <person name="Martin L.B.B."/>
            <person name="Misra R.C."/>
            <person name="Kikuchi S."/>
            <person name="Rejzek M."/>
            <person name="Martin A.C."/>
            <person name="Harkess A."/>
            <person name="Leebens-Mack J."/>
            <person name="Louveau T."/>
            <person name="Stephenson M.J."/>
            <person name="Osbourn A."/>
        </authorList>
    </citation>
    <scope>NUCLEOTIDE SEQUENCE</scope>
    <source>
        <strain evidence="1">S10</strain>
    </source>
</reference>
<comment type="caution">
    <text evidence="1">The sequence shown here is derived from an EMBL/GenBank/DDBJ whole genome shotgun (WGS) entry which is preliminary data.</text>
</comment>
<evidence type="ECO:0000313" key="1">
    <source>
        <dbReference type="EMBL" id="KAJ7962687.1"/>
    </source>
</evidence>
<accession>A0AAD7LRE6</accession>
<name>A0AAD7LRE6_QUISA</name>
<dbReference type="Proteomes" id="UP001163823">
    <property type="component" value="Chromosome 7"/>
</dbReference>
<protein>
    <submittedName>
        <fullName evidence="1">Uncharacterized protein</fullName>
    </submittedName>
</protein>